<name>E3IW99_PSEI1</name>
<dbReference type="InParanoid" id="E3IW99"/>
<organism evidence="1 2">
    <name type="scientific">Pseudofrankia inefficax (strain DSM 45817 / CECT 9037 / DDB 130130 / EuI1c)</name>
    <name type="common">Frankia inefficax</name>
    <dbReference type="NCBI Taxonomy" id="298654"/>
    <lineage>
        <taxon>Bacteria</taxon>
        <taxon>Bacillati</taxon>
        <taxon>Actinomycetota</taxon>
        <taxon>Actinomycetes</taxon>
        <taxon>Frankiales</taxon>
        <taxon>Frankiaceae</taxon>
        <taxon>Pseudofrankia</taxon>
    </lineage>
</organism>
<dbReference type="Proteomes" id="UP000002484">
    <property type="component" value="Chromosome"/>
</dbReference>
<dbReference type="EMBL" id="CP002299">
    <property type="protein sequence ID" value="ADP78941.1"/>
    <property type="molecule type" value="Genomic_DNA"/>
</dbReference>
<dbReference type="KEGG" id="fri:FraEuI1c_0863"/>
<keyword evidence="2" id="KW-1185">Reference proteome</keyword>
<evidence type="ECO:0000313" key="2">
    <source>
        <dbReference type="Proteomes" id="UP000002484"/>
    </source>
</evidence>
<dbReference type="AlphaFoldDB" id="E3IW99"/>
<accession>E3IW99</accession>
<protein>
    <submittedName>
        <fullName evidence="1">Uncharacterized protein</fullName>
    </submittedName>
</protein>
<sequence>MSLDFAPALASRPDGVRLFGAPESTEASRQLMGCVAVREVYAEGVFRAPRDR</sequence>
<gene>
    <name evidence="1" type="ordered locus">FraEuI1c_0863</name>
</gene>
<dbReference type="STRING" id="298654.FraEuI1c_0863"/>
<reference evidence="1 2" key="1">
    <citation type="submission" date="2010-10" db="EMBL/GenBank/DDBJ databases">
        <title>Complete sequence of Frankia sp. EuI1c.</title>
        <authorList>
            <consortium name="US DOE Joint Genome Institute"/>
            <person name="Lucas S."/>
            <person name="Copeland A."/>
            <person name="Lapidus A."/>
            <person name="Cheng J.-F."/>
            <person name="Bruce D."/>
            <person name="Goodwin L."/>
            <person name="Pitluck S."/>
            <person name="Chertkov O."/>
            <person name="Detter J.C."/>
            <person name="Han C."/>
            <person name="Tapia R."/>
            <person name="Land M."/>
            <person name="Hauser L."/>
            <person name="Jeffries C."/>
            <person name="Kyrpides N."/>
            <person name="Ivanova N."/>
            <person name="Mikhailova N."/>
            <person name="Beauchemin N."/>
            <person name="Sen A."/>
            <person name="Sur S.A."/>
            <person name="Gtari M."/>
            <person name="Wall L."/>
            <person name="Tisa L."/>
            <person name="Woyke T."/>
        </authorList>
    </citation>
    <scope>NUCLEOTIDE SEQUENCE [LARGE SCALE GENOMIC DNA]</scope>
    <source>
        <strain evidence="2">DSM 45817 / CECT 9037 / EuI1c</strain>
    </source>
</reference>
<proteinExistence type="predicted"/>
<dbReference type="HOGENOM" id="CLU_3080166_0_0_11"/>
<evidence type="ECO:0000313" key="1">
    <source>
        <dbReference type="EMBL" id="ADP78941.1"/>
    </source>
</evidence>